<dbReference type="InterPro" id="IPR011990">
    <property type="entry name" value="TPR-like_helical_dom_sf"/>
</dbReference>
<dbReference type="SMART" id="SM00671">
    <property type="entry name" value="SEL1"/>
    <property type="match status" value="16"/>
</dbReference>
<dbReference type="Pfam" id="PF08238">
    <property type="entry name" value="Sel1"/>
    <property type="match status" value="13"/>
</dbReference>
<gene>
    <name evidence="2" type="ORF">M9Y10_021328</name>
</gene>
<dbReference type="SUPFAM" id="SSF56112">
    <property type="entry name" value="Protein kinase-like (PK-like)"/>
    <property type="match status" value="1"/>
</dbReference>
<reference evidence="2 3" key="1">
    <citation type="submission" date="2024-04" db="EMBL/GenBank/DDBJ databases">
        <title>Tritrichomonas musculus Genome.</title>
        <authorList>
            <person name="Alves-Ferreira E."/>
            <person name="Grigg M."/>
            <person name="Lorenzi H."/>
            <person name="Galac M."/>
        </authorList>
    </citation>
    <scope>NUCLEOTIDE SEQUENCE [LARGE SCALE GENOMIC DNA]</scope>
    <source>
        <strain evidence="2 3">EAF2021</strain>
    </source>
</reference>
<accession>A0ABR2HEK2</accession>
<name>A0ABR2HEK2_9EUKA</name>
<sequence length="1043" mass="120273">MDSLSQFDLSKCQKIKDIHLGKQSFAALFEDKKSKIRYIKLSCSLNDENNDIYEKISENPFHLQIIGYCNEKSENNTISKSIILKYPVNGYLFDQDNSNNIDHFSSTQKFIILLGILLGIQHLHINNLFHGFLNSNCIFLDNNLYPKVFFPFYEIYNLNFADQNKKEINDIISICFIAYELINGRKIFNDDKDIDEKLEDFHLSNCDNEWIQSFLKKFWPEEKTYWHINDIIDELINNKEKFGDIEEDKILAFLIYVKENQNENLKMLKNNAENNDEKSMLLYGKILKYGYYIEKNNKLAAYYFKKASLLGNADAMYEYGVMLKNGDCILQNKEKAIYWLKKSSENDHIGALYQYGRILHDETNSEMNLKGLHLIKMAADQGLIEAQFFYAMNNNEKTLQDAVKYYKQPADNGYIIAMNNLGVQLYDSEESEYNNCYSLSSKYLKMAIAIGNSISMYNYGIHLINGDKIPQNINEGIRYIKMAADQGQINSIKFFGNMLFIGENIEKNEIEASKYIKLAADKGDCYSMNLYGTMLRDGIGVEKNLEEAAHYFKMCFLTDYNQSEAMLNYGKMIIDEDEMEALVFIKRSVSLGNMQAIVFQKCYYENKIEKLLKNNQFQENFIDQFNNMDEEQQADIIFKHAIFLYNGENIEINKPLAAQLYRFSADKGHIGAMNNYAFMLKNGDGIAMNKLEAARYFKMAADKGHEISRLELISMLYYGDGIPINKVDAIPYIKKSKEEDFLFAINLYEKMIKNGEIIEEKAPEVILHLRQEIYNGDENSMFSLAVRLLEGNGIYKSRKDAANFFKMAAEKGHLAAMFKYGHMLYEGNGIPQNKSEAAHFFKMAADKGHCISMNFYAFMLQNGDGIKQNKIEASQYYKLAADQGLAASMNNYGLMLKDGDGILQNKERALKYLKKAVENGDDINKLNYGIFKYELNNKTKSIKYIKMSADEGNNDARLLYGNCLYKGDVVPINKSEAARYYKMAADDGSIQSMYKYAEMLEKGDGIPLDIQQAKKYYKKILLKNDSKASAKLNELQINYSQCL</sequence>
<proteinExistence type="inferred from homology"/>
<dbReference type="InterPro" id="IPR050767">
    <property type="entry name" value="Sel1_AlgK"/>
</dbReference>
<dbReference type="EMBL" id="JAPFFF010000031">
    <property type="protein sequence ID" value="KAK8845146.1"/>
    <property type="molecule type" value="Genomic_DNA"/>
</dbReference>
<organism evidence="2 3">
    <name type="scientific">Tritrichomonas musculus</name>
    <dbReference type="NCBI Taxonomy" id="1915356"/>
    <lineage>
        <taxon>Eukaryota</taxon>
        <taxon>Metamonada</taxon>
        <taxon>Parabasalia</taxon>
        <taxon>Tritrichomonadida</taxon>
        <taxon>Tritrichomonadidae</taxon>
        <taxon>Tritrichomonas</taxon>
    </lineage>
</organism>
<comment type="caution">
    <text evidence="2">The sequence shown here is derived from an EMBL/GenBank/DDBJ whole genome shotgun (WGS) entry which is preliminary data.</text>
</comment>
<dbReference type="Gene3D" id="1.25.40.10">
    <property type="entry name" value="Tetratricopeptide repeat domain"/>
    <property type="match status" value="4"/>
</dbReference>
<evidence type="ECO:0000256" key="1">
    <source>
        <dbReference type="ARBA" id="ARBA00038101"/>
    </source>
</evidence>
<dbReference type="InterPro" id="IPR011009">
    <property type="entry name" value="Kinase-like_dom_sf"/>
</dbReference>
<comment type="similarity">
    <text evidence="1">Belongs to the sel-1 family.</text>
</comment>
<evidence type="ECO:0000313" key="2">
    <source>
        <dbReference type="EMBL" id="KAK8845146.1"/>
    </source>
</evidence>
<protein>
    <recommendedName>
        <fullName evidence="4">Protein kinase domain-containing protein</fullName>
    </recommendedName>
</protein>
<dbReference type="Gene3D" id="1.10.510.10">
    <property type="entry name" value="Transferase(Phosphotransferase) domain 1"/>
    <property type="match status" value="1"/>
</dbReference>
<dbReference type="InterPro" id="IPR006597">
    <property type="entry name" value="Sel1-like"/>
</dbReference>
<dbReference type="PANTHER" id="PTHR11102">
    <property type="entry name" value="SEL-1-LIKE PROTEIN"/>
    <property type="match status" value="1"/>
</dbReference>
<keyword evidence="3" id="KW-1185">Reference proteome</keyword>
<dbReference type="Proteomes" id="UP001470230">
    <property type="component" value="Unassembled WGS sequence"/>
</dbReference>
<dbReference type="SUPFAM" id="SSF81901">
    <property type="entry name" value="HCP-like"/>
    <property type="match status" value="5"/>
</dbReference>
<evidence type="ECO:0000313" key="3">
    <source>
        <dbReference type="Proteomes" id="UP001470230"/>
    </source>
</evidence>
<dbReference type="PANTHER" id="PTHR11102:SF160">
    <property type="entry name" value="ERAD-ASSOCIATED E3 UBIQUITIN-PROTEIN LIGASE COMPONENT HRD3"/>
    <property type="match status" value="1"/>
</dbReference>
<evidence type="ECO:0008006" key="4">
    <source>
        <dbReference type="Google" id="ProtNLM"/>
    </source>
</evidence>